<feature type="transmembrane region" description="Helical" evidence="8">
    <location>
        <begin position="355"/>
        <end position="376"/>
    </location>
</feature>
<evidence type="ECO:0000313" key="10">
    <source>
        <dbReference type="Proteomes" id="UP000216024"/>
    </source>
</evidence>
<feature type="transmembrane region" description="Helical" evidence="8">
    <location>
        <begin position="411"/>
        <end position="432"/>
    </location>
</feature>
<dbReference type="EMBL" id="NIBG01000004">
    <property type="protein sequence ID" value="PAB60098.1"/>
    <property type="molecule type" value="Genomic_DNA"/>
</dbReference>
<evidence type="ECO:0000313" key="9">
    <source>
        <dbReference type="EMBL" id="PAB60098.1"/>
    </source>
</evidence>
<evidence type="ECO:0000256" key="7">
    <source>
        <dbReference type="ARBA" id="ARBA00023136"/>
    </source>
</evidence>
<evidence type="ECO:0000256" key="4">
    <source>
        <dbReference type="ARBA" id="ARBA00022475"/>
    </source>
</evidence>
<dbReference type="Proteomes" id="UP000216024">
    <property type="component" value="Unassembled WGS sequence"/>
</dbReference>
<evidence type="ECO:0000256" key="1">
    <source>
        <dbReference type="ARBA" id="ARBA00004651"/>
    </source>
</evidence>
<dbReference type="Pfam" id="PF01235">
    <property type="entry name" value="Na_Ala_symp"/>
    <property type="match status" value="1"/>
</dbReference>
<feature type="transmembrane region" description="Helical" evidence="8">
    <location>
        <begin position="177"/>
        <end position="201"/>
    </location>
</feature>
<keyword evidence="6 8" id="KW-1133">Transmembrane helix</keyword>
<dbReference type="NCBIfam" id="TIGR00835">
    <property type="entry name" value="agcS"/>
    <property type="match status" value="1"/>
</dbReference>
<evidence type="ECO:0000256" key="3">
    <source>
        <dbReference type="ARBA" id="ARBA00022448"/>
    </source>
</evidence>
<keyword evidence="5 8" id="KW-0812">Transmembrane</keyword>
<dbReference type="GO" id="GO:0005886">
    <property type="term" value="C:plasma membrane"/>
    <property type="evidence" value="ECO:0007669"/>
    <property type="project" value="UniProtKB-SubCell"/>
</dbReference>
<keyword evidence="3 8" id="KW-0813">Transport</keyword>
<dbReference type="AlphaFoldDB" id="A0A267MMF9"/>
<feature type="transmembrane region" description="Helical" evidence="8">
    <location>
        <begin position="307"/>
        <end position="328"/>
    </location>
</feature>
<keyword evidence="10" id="KW-1185">Reference proteome</keyword>
<feature type="transmembrane region" description="Helical" evidence="8">
    <location>
        <begin position="239"/>
        <end position="266"/>
    </location>
</feature>
<dbReference type="Gene3D" id="1.20.1740.10">
    <property type="entry name" value="Amino acid/polyamine transporter I"/>
    <property type="match status" value="1"/>
</dbReference>
<keyword evidence="8" id="KW-0769">Symport</keyword>
<dbReference type="OrthoDB" id="9804874at2"/>
<gene>
    <name evidence="9" type="ORF">CCE28_06915</name>
</gene>
<comment type="similarity">
    <text evidence="2 8">Belongs to the alanine or glycine:cation symporter (AGCS) (TC 2.A.25) family.</text>
</comment>
<reference evidence="9 10" key="1">
    <citation type="submission" date="2017-06" db="EMBL/GenBank/DDBJ databases">
        <title>Draft genome sequence of anaerobic fermentative bacterium Anaeromicrobium sediminis DY2726D isolated from West Pacific Ocean sediments.</title>
        <authorList>
            <person name="Zeng X."/>
        </authorList>
    </citation>
    <scope>NUCLEOTIDE SEQUENCE [LARGE SCALE GENOMIC DNA]</scope>
    <source>
        <strain evidence="9 10">DY2726D</strain>
    </source>
</reference>
<protein>
    <submittedName>
        <fullName evidence="9">Sodium:alanine symporter family protein</fullName>
    </submittedName>
</protein>
<dbReference type="PANTHER" id="PTHR30330:SF3">
    <property type="entry name" value="TRANSCRIPTIONAL REGULATOR, LRP FAMILY"/>
    <property type="match status" value="1"/>
</dbReference>
<dbReference type="InterPro" id="IPR001463">
    <property type="entry name" value="Na/Ala_symport"/>
</dbReference>
<evidence type="ECO:0000256" key="6">
    <source>
        <dbReference type="ARBA" id="ARBA00022989"/>
    </source>
</evidence>
<dbReference type="PANTHER" id="PTHR30330">
    <property type="entry name" value="AGSS FAMILY TRANSPORTER, SODIUM-ALANINE"/>
    <property type="match status" value="1"/>
</dbReference>
<evidence type="ECO:0000256" key="8">
    <source>
        <dbReference type="RuleBase" id="RU363064"/>
    </source>
</evidence>
<feature type="transmembrane region" description="Helical" evidence="8">
    <location>
        <begin position="213"/>
        <end position="233"/>
    </location>
</feature>
<keyword evidence="4 8" id="KW-1003">Cell membrane</keyword>
<dbReference type="RefSeq" id="WP_095132330.1">
    <property type="nucleotide sequence ID" value="NZ_NIBG01000004.1"/>
</dbReference>
<comment type="subcellular location">
    <subcellularLocation>
        <location evidence="1 8">Cell membrane</location>
        <topology evidence="1 8">Multi-pass membrane protein</topology>
    </subcellularLocation>
</comment>
<comment type="caution">
    <text evidence="9">The sequence shown here is derived from an EMBL/GenBank/DDBJ whole genome shotgun (WGS) entry which is preliminary data.</text>
</comment>
<keyword evidence="7 8" id="KW-0472">Membrane</keyword>
<proteinExistence type="inferred from homology"/>
<dbReference type="GO" id="GO:0005283">
    <property type="term" value="F:amino acid:sodium symporter activity"/>
    <property type="evidence" value="ECO:0007669"/>
    <property type="project" value="InterPro"/>
</dbReference>
<sequence length="455" mass="48357">MDTITNIVVSISSWLWGPPMLLLLVGGGLWMTIALDFVQFKHFPFIMRETLGKLIKPEKSGDGTITAFQATTSALANTVGASNIIGVPVAIALGGPGAIFWMWVSGVLGLAIKWAEIALSIEYREKDEVDGTFVGGPMYYLSKGLNAKWLGTLFAFVLMLELIPSVGSQAVAVSANAAAVGIPKIVSGVVVAIFAGLVVFGGIQRIGKVTEKLIPGMVILYLIVAWIIIALNIQHLPGSILLIFKSAFTPVAATGGFAGAGIAAAARWGVARGVYSNEAGMGQAGIAHAAAITDHPGRQGMWAMFEVVVDTFFVCSTTAFLTLTTGLWTTMGADAAATIPAVAIGDIIGATFAQYFVTFCLIFFVVSTVIGNCFYGEQMARYLFGNKFAKFMLGSYIAIVVIASTSDLATIYNYLDILLALVVIPNVIGVVLMTKKCREIKKDFFDNKDYVPAKK</sequence>
<dbReference type="PRINTS" id="PR00175">
    <property type="entry name" value="NAALASMPORT"/>
</dbReference>
<name>A0A267MMF9_9FIRM</name>
<accession>A0A267MMF9</accession>
<evidence type="ECO:0000256" key="5">
    <source>
        <dbReference type="ARBA" id="ARBA00022692"/>
    </source>
</evidence>
<evidence type="ECO:0000256" key="2">
    <source>
        <dbReference type="ARBA" id="ARBA00009261"/>
    </source>
</evidence>
<feature type="transmembrane region" description="Helical" evidence="8">
    <location>
        <begin position="20"/>
        <end position="38"/>
    </location>
</feature>
<organism evidence="9 10">
    <name type="scientific">Anaeromicrobium sediminis</name>
    <dbReference type="NCBI Taxonomy" id="1478221"/>
    <lineage>
        <taxon>Bacteria</taxon>
        <taxon>Bacillati</taxon>
        <taxon>Bacillota</taxon>
        <taxon>Clostridia</taxon>
        <taxon>Peptostreptococcales</taxon>
        <taxon>Thermotaleaceae</taxon>
        <taxon>Anaeromicrobium</taxon>
    </lineage>
</organism>
<feature type="transmembrane region" description="Helical" evidence="8">
    <location>
        <begin position="149"/>
        <end position="171"/>
    </location>
</feature>
<feature type="transmembrane region" description="Helical" evidence="8">
    <location>
        <begin position="388"/>
        <end position="405"/>
    </location>
</feature>